<organism evidence="3 4">
    <name type="scientific">Euroglyphus maynei</name>
    <name type="common">Mayne's house dust mite</name>
    <dbReference type="NCBI Taxonomy" id="6958"/>
    <lineage>
        <taxon>Eukaryota</taxon>
        <taxon>Metazoa</taxon>
        <taxon>Ecdysozoa</taxon>
        <taxon>Arthropoda</taxon>
        <taxon>Chelicerata</taxon>
        <taxon>Arachnida</taxon>
        <taxon>Acari</taxon>
        <taxon>Acariformes</taxon>
        <taxon>Sarcoptiformes</taxon>
        <taxon>Astigmata</taxon>
        <taxon>Psoroptidia</taxon>
        <taxon>Analgoidea</taxon>
        <taxon>Pyroglyphidae</taxon>
        <taxon>Pyroglyphinae</taxon>
        <taxon>Euroglyphus</taxon>
    </lineage>
</organism>
<protein>
    <submittedName>
        <fullName evidence="3">Beta-1,4-mannosyltransferase egh-like protein</fullName>
    </submittedName>
</protein>
<name>A0A1Y3BLH2_EURMA</name>
<evidence type="ECO:0000259" key="2">
    <source>
        <dbReference type="Pfam" id="PF13632"/>
    </source>
</evidence>
<dbReference type="EMBL" id="MUJZ01012437">
    <property type="protein sequence ID" value="OTF81662.1"/>
    <property type="molecule type" value="Genomic_DNA"/>
</dbReference>
<evidence type="ECO:0000256" key="1">
    <source>
        <dbReference type="SAM" id="Phobius"/>
    </source>
</evidence>
<comment type="caution">
    <text evidence="3">The sequence shown here is derived from an EMBL/GenBank/DDBJ whole genome shotgun (WGS) entry which is preliminary data.</text>
</comment>
<sequence length="265" mass="30951">MSKHKHILHCILLFSIIIFFEIQSGALKLWYTDDDIGEFDPFVRYGRFLAWFLYIFRLLTLLPLPQVLFNFFGLIFFDAFPEDTKLDPKIPLMMPFICIRTVTRGDYPELVIKNVERNLNLCLDNGLENFIIEIVSDKAFELPKNPRIRFTVVPSSYRTKSGALFKARALQYCLEDNVNNLNDNDWIVHLDEETLLTSRSLAGIVKFVCDGKYQFGQGLITYANEEVVNWLTTLSDAFRVAEDMGKLRFQFYVFHKPIFSWKGNL</sequence>
<accession>A0A1Y3BLH2</accession>
<gene>
    <name evidence="3" type="ORF">BLA29_008128</name>
</gene>
<dbReference type="PANTHER" id="PTHR16779">
    <property type="entry name" value="BETA-1,4-MANNOSYLTRANSFERASE EGH"/>
    <property type="match status" value="1"/>
</dbReference>
<dbReference type="InterPro" id="IPR027389">
    <property type="entry name" value="B_mannosylTrfase_Bre-3/Egh"/>
</dbReference>
<dbReference type="PANTHER" id="PTHR16779:SF1">
    <property type="entry name" value="BETA-1,4-MANNOSYLTRANSFERASE EGH"/>
    <property type="match status" value="1"/>
</dbReference>
<keyword evidence="1" id="KW-1133">Transmembrane helix</keyword>
<feature type="transmembrane region" description="Helical" evidence="1">
    <location>
        <begin position="51"/>
        <end position="77"/>
    </location>
</feature>
<reference evidence="3 4" key="1">
    <citation type="submission" date="2017-03" db="EMBL/GenBank/DDBJ databases">
        <title>Genome Survey of Euroglyphus maynei.</title>
        <authorList>
            <person name="Arlian L.G."/>
            <person name="Morgan M.S."/>
            <person name="Rider S.D."/>
        </authorList>
    </citation>
    <scope>NUCLEOTIDE SEQUENCE [LARGE SCALE GENOMIC DNA]</scope>
    <source>
        <strain evidence="3">Arlian Lab</strain>
        <tissue evidence="3">Whole body</tissue>
    </source>
</reference>
<dbReference type="AlphaFoldDB" id="A0A1Y3BLH2"/>
<dbReference type="Pfam" id="PF13632">
    <property type="entry name" value="Glyco_trans_2_3"/>
    <property type="match status" value="1"/>
</dbReference>
<dbReference type="GO" id="GO:0005737">
    <property type="term" value="C:cytoplasm"/>
    <property type="evidence" value="ECO:0007669"/>
    <property type="project" value="TreeGrafter"/>
</dbReference>
<keyword evidence="3" id="KW-0808">Transferase</keyword>
<keyword evidence="1" id="KW-0812">Transmembrane</keyword>
<keyword evidence="4" id="KW-1185">Reference proteome</keyword>
<dbReference type="OrthoDB" id="3971593at2759"/>
<dbReference type="InterPro" id="IPR001173">
    <property type="entry name" value="Glyco_trans_2-like"/>
</dbReference>
<dbReference type="GO" id="GO:0019187">
    <property type="term" value="F:beta-1,4-mannosyltransferase activity"/>
    <property type="evidence" value="ECO:0007669"/>
    <property type="project" value="InterPro"/>
</dbReference>
<keyword evidence="3" id="KW-0328">Glycosyltransferase</keyword>
<evidence type="ECO:0000313" key="4">
    <source>
        <dbReference type="Proteomes" id="UP000194236"/>
    </source>
</evidence>
<feature type="domain" description="Glycosyltransferase 2-like" evidence="2">
    <location>
        <begin position="186"/>
        <end position="264"/>
    </location>
</feature>
<feature type="transmembrane region" description="Helical" evidence="1">
    <location>
        <begin position="7"/>
        <end position="31"/>
    </location>
</feature>
<dbReference type="Proteomes" id="UP000194236">
    <property type="component" value="Unassembled WGS sequence"/>
</dbReference>
<evidence type="ECO:0000313" key="3">
    <source>
        <dbReference type="EMBL" id="OTF81662.1"/>
    </source>
</evidence>
<keyword evidence="1" id="KW-0472">Membrane</keyword>
<proteinExistence type="predicted"/>